<reference evidence="13 14" key="1">
    <citation type="journal article" date="2015" name="MBio">
        <title>Genome-Resolved Metagenomic Analysis Reveals Roles for Candidate Phyla and Other Microbial Community Members in Biogeochemical Transformations in Oil Reservoirs.</title>
        <authorList>
            <person name="Hu P."/>
            <person name="Tom L."/>
            <person name="Singh A."/>
            <person name="Thomas B.C."/>
            <person name="Baker B.J."/>
            <person name="Piceno Y.M."/>
            <person name="Andersen G.L."/>
            <person name="Banfield J.F."/>
        </authorList>
    </citation>
    <scope>NUCLEOTIDE SEQUENCE [LARGE SCALE GENOMIC DNA]</scope>
    <source>
        <strain evidence="13">46_26</strain>
    </source>
</reference>
<comment type="caution">
    <text evidence="13">The sequence shown here is derived from an EMBL/GenBank/DDBJ whole genome shotgun (WGS) entry which is preliminary data.</text>
</comment>
<evidence type="ECO:0000256" key="11">
    <source>
        <dbReference type="PROSITE-ProRule" id="PRU00703"/>
    </source>
</evidence>
<dbReference type="InterPro" id="IPR002646">
    <property type="entry name" value="PolA_pol_head_dom"/>
</dbReference>
<dbReference type="SUPFAM" id="SSF64182">
    <property type="entry name" value="DHH phosphoesterases"/>
    <property type="match status" value="1"/>
</dbReference>
<comment type="similarity">
    <text evidence="2 12">Belongs to the tRNA nucleotidyltransferase/poly(A) polymerase family.</text>
</comment>
<dbReference type="Gene3D" id="3.90.1640.10">
    <property type="entry name" value="inorganic pyrophosphatase (n-terminal core)"/>
    <property type="match status" value="1"/>
</dbReference>
<dbReference type="AlphaFoldDB" id="A0A101ES37"/>
<evidence type="ECO:0000256" key="7">
    <source>
        <dbReference type="ARBA" id="ARBA00022723"/>
    </source>
</evidence>
<evidence type="ECO:0000256" key="9">
    <source>
        <dbReference type="ARBA" id="ARBA00022842"/>
    </source>
</evidence>
<protein>
    <submittedName>
        <fullName evidence="13">CBS domain containing protein</fullName>
    </submittedName>
</protein>
<evidence type="ECO:0000256" key="1">
    <source>
        <dbReference type="ARBA" id="ARBA00001946"/>
    </source>
</evidence>
<dbReference type="PATRIC" id="fig|93930.3.peg.1259"/>
<dbReference type="Gene3D" id="1.10.110.30">
    <property type="match status" value="1"/>
</dbReference>
<dbReference type="InterPro" id="IPR052390">
    <property type="entry name" value="tRNA_nt/polyA_polymerase"/>
</dbReference>
<dbReference type="InterPro" id="IPR003156">
    <property type="entry name" value="DHHA1_dom"/>
</dbReference>
<dbReference type="GO" id="GO:0000166">
    <property type="term" value="F:nucleotide binding"/>
    <property type="evidence" value="ECO:0007669"/>
    <property type="project" value="UniProtKB-KW"/>
</dbReference>
<dbReference type="PANTHER" id="PTHR47788">
    <property type="entry name" value="POLYA POLYMERASE"/>
    <property type="match status" value="1"/>
</dbReference>
<keyword evidence="10 12" id="KW-0694">RNA-binding</keyword>
<organism evidence="13 14">
    <name type="scientific">Thermotoga petrophila</name>
    <dbReference type="NCBI Taxonomy" id="93929"/>
    <lineage>
        <taxon>Bacteria</taxon>
        <taxon>Thermotogati</taxon>
        <taxon>Thermotogota</taxon>
        <taxon>Thermotogae</taxon>
        <taxon>Thermotogales</taxon>
        <taxon>Thermotogaceae</taxon>
        <taxon>Thermotoga</taxon>
    </lineage>
</organism>
<dbReference type="PROSITE" id="PS51371">
    <property type="entry name" value="CBS"/>
    <property type="match status" value="2"/>
</dbReference>
<dbReference type="GO" id="GO:0008033">
    <property type="term" value="P:tRNA processing"/>
    <property type="evidence" value="ECO:0007669"/>
    <property type="project" value="UniProtKB-KW"/>
</dbReference>
<dbReference type="Gene3D" id="1.10.246.80">
    <property type="match status" value="1"/>
</dbReference>
<dbReference type="CDD" id="cd05398">
    <property type="entry name" value="NT_ClassII-CCAase"/>
    <property type="match status" value="1"/>
</dbReference>
<dbReference type="InterPro" id="IPR043519">
    <property type="entry name" value="NT_sf"/>
</dbReference>
<keyword evidence="8" id="KW-0547">Nucleotide-binding</keyword>
<dbReference type="GO" id="GO:0016779">
    <property type="term" value="F:nucleotidyltransferase activity"/>
    <property type="evidence" value="ECO:0007669"/>
    <property type="project" value="UniProtKB-KW"/>
</dbReference>
<dbReference type="PANTHER" id="PTHR47788:SF1">
    <property type="entry name" value="A-ADDING TRNA NUCLEOTIDYLTRANSFERASE"/>
    <property type="match status" value="1"/>
</dbReference>
<dbReference type="SUPFAM" id="SSF54631">
    <property type="entry name" value="CBS-domain pair"/>
    <property type="match status" value="1"/>
</dbReference>
<dbReference type="CDD" id="cd04595">
    <property type="entry name" value="CBS_pair_DHH_polyA_Pol_assoc"/>
    <property type="match status" value="1"/>
</dbReference>
<dbReference type="SUPFAM" id="SSF81891">
    <property type="entry name" value="Poly A polymerase C-terminal region-like"/>
    <property type="match status" value="1"/>
</dbReference>
<dbReference type="Pfam" id="PF01743">
    <property type="entry name" value="PolyA_pol"/>
    <property type="match status" value="1"/>
</dbReference>
<dbReference type="Gene3D" id="1.20.58.1960">
    <property type="match status" value="1"/>
</dbReference>
<keyword evidence="3" id="KW-0820">tRNA-binding</keyword>
<dbReference type="InterPro" id="IPR046342">
    <property type="entry name" value="CBS_dom_sf"/>
</dbReference>
<keyword evidence="9" id="KW-0460">Magnesium</keyword>
<dbReference type="GO" id="GO:0046872">
    <property type="term" value="F:metal ion binding"/>
    <property type="evidence" value="ECO:0007669"/>
    <property type="project" value="UniProtKB-KW"/>
</dbReference>
<dbReference type="InterPro" id="IPR001667">
    <property type="entry name" value="DDH_dom"/>
</dbReference>
<evidence type="ECO:0000256" key="10">
    <source>
        <dbReference type="ARBA" id="ARBA00022884"/>
    </source>
</evidence>
<dbReference type="SMART" id="SM00116">
    <property type="entry name" value="CBS"/>
    <property type="match status" value="2"/>
</dbReference>
<evidence type="ECO:0000256" key="8">
    <source>
        <dbReference type="ARBA" id="ARBA00022741"/>
    </source>
</evidence>
<evidence type="ECO:0000256" key="5">
    <source>
        <dbReference type="ARBA" id="ARBA00022694"/>
    </source>
</evidence>
<keyword evidence="5" id="KW-0819">tRNA processing</keyword>
<accession>A0A101ES37</accession>
<dbReference type="Gene3D" id="3.30.460.10">
    <property type="entry name" value="Beta Polymerase, domain 2"/>
    <property type="match status" value="1"/>
</dbReference>
<dbReference type="InterPro" id="IPR038763">
    <property type="entry name" value="DHH_sf"/>
</dbReference>
<keyword evidence="6" id="KW-0548">Nucleotidyltransferase</keyword>
<evidence type="ECO:0000256" key="4">
    <source>
        <dbReference type="ARBA" id="ARBA00022679"/>
    </source>
</evidence>
<evidence type="ECO:0000256" key="6">
    <source>
        <dbReference type="ARBA" id="ARBA00022695"/>
    </source>
</evidence>
<keyword evidence="4 12" id="KW-0808">Transferase</keyword>
<name>A0A101ES37_9THEM</name>
<dbReference type="InterPro" id="IPR000644">
    <property type="entry name" value="CBS_dom"/>
</dbReference>
<dbReference type="EMBL" id="LGFG01000001">
    <property type="protein sequence ID" value="KUK23862.1"/>
    <property type="molecule type" value="Genomic_DNA"/>
</dbReference>
<dbReference type="Pfam" id="PF02272">
    <property type="entry name" value="DHHA1"/>
    <property type="match status" value="1"/>
</dbReference>
<comment type="cofactor">
    <cofactor evidence="1">
        <name>Mg(2+)</name>
        <dbReference type="ChEBI" id="CHEBI:18420"/>
    </cofactor>
</comment>
<evidence type="ECO:0000256" key="2">
    <source>
        <dbReference type="ARBA" id="ARBA00007265"/>
    </source>
</evidence>
<sequence>MRVITTHRSPDFDAFASCVAAKKLFDDHIIVLPSNPARNLSDFLKVYSDRFEFVWDHEFEGEITELVIVDAPSLDRIPESIRERSQGAKITVYDHHVDESPYDGMVSKVGATITILVELIREKNIPLDPTEATLFMIALYDDTGNLLFSSTTPRDLEIAKFLLENGANLDEVALYTREELTPKQMELLDKLIENARDYEVNGVPITISLIECEDFVGGMGLIVSKAWEMMGKETFIAIVKMGKKIYVIGRTGSPDVDLGSLMKDLGGGGHTRAASATITGKEIDEVLKEVLNRLHDHVVPLLRARDIMSSPVKVVLSNMTIKEVDRLMKQTGHSGFPVVEGNRLVGIVTKKAVEKAMNHGLGDRPVKSIMSTNLVVATPDTSVTRLRELMVEHAIGRIPILENGILVGIVTRSDVLRAIFGKPFKKYVMPVFQANGQIFRDVSKLLVERVDPKILNLFRLLGKFGDEVNMPVYVVGGFVRDLLLGIKNLDVDIVVEGNALEFAEYAKRFLPGKLVKHDKFMTASLFLKGGLRIDIATARLEYYESPAKLPDVEMSTIKKDLYRRDFTINAMAIKLNPKDFGLLIDFFGGYRDLKEGVIRVLHTLSFVDDPTRILRAIRFEQRFDFRIEETTERLLKQAVEEGYLERTTGPRLRQELEKILEEKNPLKSIRRMAQFDVIKHLFPKTYYTPSMDGKMENLFRNIPWVEENFGEVDKFYAVLHVFLEFYDDESWKEVRDRYSLRRDLINEIRHVEKSAPALLEMLSERVPASFVYPLVKGVSNETICHFLAYLSGEKEELFKSYLLKIKNTKLEKINGEYLIRKGITSGKIIGEVLEKILMKKLDGDTRDEEEILEEVLASLETEG</sequence>
<dbReference type="RefSeq" id="WP_012896022.1">
    <property type="nucleotide sequence ID" value="NZ_DAITJQ010000003.1"/>
</dbReference>
<evidence type="ECO:0000313" key="13">
    <source>
        <dbReference type="EMBL" id="KUK23862.1"/>
    </source>
</evidence>
<keyword evidence="7" id="KW-0479">Metal-binding</keyword>
<dbReference type="GO" id="GO:0000049">
    <property type="term" value="F:tRNA binding"/>
    <property type="evidence" value="ECO:0007669"/>
    <property type="project" value="UniProtKB-KW"/>
</dbReference>
<dbReference type="Gene3D" id="3.10.310.30">
    <property type="match status" value="1"/>
</dbReference>
<evidence type="ECO:0000256" key="3">
    <source>
        <dbReference type="ARBA" id="ARBA00022555"/>
    </source>
</evidence>
<dbReference type="SUPFAM" id="SSF81301">
    <property type="entry name" value="Nucleotidyltransferase"/>
    <property type="match status" value="1"/>
</dbReference>
<dbReference type="Pfam" id="PF01368">
    <property type="entry name" value="DHH"/>
    <property type="match status" value="1"/>
</dbReference>
<dbReference type="Gene3D" id="3.10.580.10">
    <property type="entry name" value="CBS-domain"/>
    <property type="match status" value="1"/>
</dbReference>
<evidence type="ECO:0000313" key="14">
    <source>
        <dbReference type="Proteomes" id="UP000058636"/>
    </source>
</evidence>
<gene>
    <name evidence="13" type="ORF">XD57_0019</name>
</gene>
<evidence type="ECO:0000256" key="12">
    <source>
        <dbReference type="RuleBase" id="RU003953"/>
    </source>
</evidence>
<dbReference type="Pfam" id="PF12627">
    <property type="entry name" value="PolyA_pol_RNAbd"/>
    <property type="match status" value="1"/>
</dbReference>
<proteinExistence type="inferred from homology"/>
<dbReference type="InterPro" id="IPR032828">
    <property type="entry name" value="PolyA_RNA-bd"/>
</dbReference>
<keyword evidence="11" id="KW-0129">CBS domain</keyword>
<dbReference type="Proteomes" id="UP000058636">
    <property type="component" value="Unassembled WGS sequence"/>
</dbReference>
<dbReference type="Pfam" id="PF00571">
    <property type="entry name" value="CBS"/>
    <property type="match status" value="2"/>
</dbReference>